<dbReference type="EMBL" id="JAIWYP010000001">
    <property type="protein sequence ID" value="KAH3897080.1"/>
    <property type="molecule type" value="Genomic_DNA"/>
</dbReference>
<gene>
    <name evidence="1" type="ORF">DPMN_021264</name>
</gene>
<keyword evidence="2" id="KW-1185">Reference proteome</keyword>
<reference evidence="1" key="2">
    <citation type="submission" date="2020-11" db="EMBL/GenBank/DDBJ databases">
        <authorList>
            <person name="McCartney M.A."/>
            <person name="Auch B."/>
            <person name="Kono T."/>
            <person name="Mallez S."/>
            <person name="Becker A."/>
            <person name="Gohl D.M."/>
            <person name="Silverstein K.A.T."/>
            <person name="Koren S."/>
            <person name="Bechman K.B."/>
            <person name="Herman A."/>
            <person name="Abrahante J.E."/>
            <person name="Garbe J."/>
        </authorList>
    </citation>
    <scope>NUCLEOTIDE SEQUENCE</scope>
    <source>
        <strain evidence="1">Duluth1</strain>
        <tissue evidence="1">Whole animal</tissue>
    </source>
</reference>
<proteinExistence type="predicted"/>
<evidence type="ECO:0000313" key="2">
    <source>
        <dbReference type="Proteomes" id="UP000828390"/>
    </source>
</evidence>
<dbReference type="Proteomes" id="UP000828390">
    <property type="component" value="Unassembled WGS sequence"/>
</dbReference>
<accession>A0A9D4NKF8</accession>
<sequence length="63" mass="7137">MCSLAMSSIYIATTLCSHKPFSLIKVHEYSSFTYGLKSNVLLTSTSETHMYMNNRAWLRENGA</sequence>
<comment type="caution">
    <text evidence="1">The sequence shown here is derived from an EMBL/GenBank/DDBJ whole genome shotgun (WGS) entry which is preliminary data.</text>
</comment>
<organism evidence="1 2">
    <name type="scientific">Dreissena polymorpha</name>
    <name type="common">Zebra mussel</name>
    <name type="synonym">Mytilus polymorpha</name>
    <dbReference type="NCBI Taxonomy" id="45954"/>
    <lineage>
        <taxon>Eukaryota</taxon>
        <taxon>Metazoa</taxon>
        <taxon>Spiralia</taxon>
        <taxon>Lophotrochozoa</taxon>
        <taxon>Mollusca</taxon>
        <taxon>Bivalvia</taxon>
        <taxon>Autobranchia</taxon>
        <taxon>Heteroconchia</taxon>
        <taxon>Euheterodonta</taxon>
        <taxon>Imparidentia</taxon>
        <taxon>Neoheterodontei</taxon>
        <taxon>Myida</taxon>
        <taxon>Dreissenoidea</taxon>
        <taxon>Dreissenidae</taxon>
        <taxon>Dreissena</taxon>
    </lineage>
</organism>
<protein>
    <submittedName>
        <fullName evidence="1">Uncharacterized protein</fullName>
    </submittedName>
</protein>
<name>A0A9D4NKF8_DREPO</name>
<evidence type="ECO:0000313" key="1">
    <source>
        <dbReference type="EMBL" id="KAH3897080.1"/>
    </source>
</evidence>
<reference evidence="1" key="1">
    <citation type="journal article" date="2019" name="bioRxiv">
        <title>The Genome of the Zebra Mussel, Dreissena polymorpha: A Resource for Invasive Species Research.</title>
        <authorList>
            <person name="McCartney M.A."/>
            <person name="Auch B."/>
            <person name="Kono T."/>
            <person name="Mallez S."/>
            <person name="Zhang Y."/>
            <person name="Obille A."/>
            <person name="Becker A."/>
            <person name="Abrahante J.E."/>
            <person name="Garbe J."/>
            <person name="Badalamenti J.P."/>
            <person name="Herman A."/>
            <person name="Mangelson H."/>
            <person name="Liachko I."/>
            <person name="Sullivan S."/>
            <person name="Sone E.D."/>
            <person name="Koren S."/>
            <person name="Silverstein K.A.T."/>
            <person name="Beckman K.B."/>
            <person name="Gohl D.M."/>
        </authorList>
    </citation>
    <scope>NUCLEOTIDE SEQUENCE</scope>
    <source>
        <strain evidence="1">Duluth1</strain>
        <tissue evidence="1">Whole animal</tissue>
    </source>
</reference>
<dbReference type="AlphaFoldDB" id="A0A9D4NKF8"/>